<gene>
    <name evidence="1" type="ORF">M438DRAFT_380121</name>
</gene>
<dbReference type="AlphaFoldDB" id="A0A074YSS7"/>
<dbReference type="OrthoDB" id="5419927at2759"/>
<dbReference type="EMBL" id="KL584974">
    <property type="protein sequence ID" value="KEQ89921.1"/>
    <property type="molecule type" value="Genomic_DNA"/>
</dbReference>
<sequence length="626" mass="70819">MSNTLFDDERQKRLDKRDAADFIMQRGMSNGLVYDEQRAEFTTSSLRHNYATQLSNALSCYYNSDPSNQLVKFSRSASLDEVSKIAKKVEASSDKKKLTWQDVIDTAKGAEAAYNRKGFVRKFGRSMGDMGPAVVDKLDQAPEDMYIGVVCRGLKLIFGVAIQLASKRQKIFEAFEGIPDQIKVVQGNDRFFSCDLDYRTLRHDFDVCLLTAIGRSIEWLVKPTIWKTIEAVIKGPLTAKSVEESMDALQDKSNKLTARIVLLDRTKLHFIGNLASSTDRKINEMLALLTQQNRVQSQEQAREEKKKLLKVFGCNAFLSLFETARKARSQHILPAVHHQVAKKPKLEIVPKILHQAELTSFMAIPDGMFSDTTRIIQSSARFDIEEMKIAYAIAKSTDFLEWSNATRGILFLNGSGKITAARESSTSALFASLVIGTIDDPTVTVLYFFCGLHCNFGGVVSGPKGLMRSLIAQLSVKQNFDLNFIDDQLKREEVRDHDIHRLCETFSAMAFQLPADHEVCCLIEGISWLETPSWREDLTATIAYLCYLSVDPRCQARFKLLVSCPVRSLMLTKEVKQYGEVANVVEKESFGRGLFDYDELYPDEEFKVWEHTMFGIFHKKAKVTIQ</sequence>
<dbReference type="HOGENOM" id="CLU_436749_0_0_1"/>
<organism evidence="1 2">
    <name type="scientific">Aureobasidium pullulans EXF-150</name>
    <dbReference type="NCBI Taxonomy" id="1043002"/>
    <lineage>
        <taxon>Eukaryota</taxon>
        <taxon>Fungi</taxon>
        <taxon>Dikarya</taxon>
        <taxon>Ascomycota</taxon>
        <taxon>Pezizomycotina</taxon>
        <taxon>Dothideomycetes</taxon>
        <taxon>Dothideomycetidae</taxon>
        <taxon>Dothideales</taxon>
        <taxon>Saccotheciaceae</taxon>
        <taxon>Aureobasidium</taxon>
    </lineage>
</organism>
<accession>A0A074YSS7</accession>
<dbReference type="Proteomes" id="UP000030706">
    <property type="component" value="Unassembled WGS sequence"/>
</dbReference>
<keyword evidence="2" id="KW-1185">Reference proteome</keyword>
<protein>
    <submittedName>
        <fullName evidence="1">Uncharacterized protein</fullName>
    </submittedName>
</protein>
<reference evidence="1 2" key="1">
    <citation type="journal article" date="2014" name="BMC Genomics">
        <title>Genome sequencing of four Aureobasidium pullulans varieties: biotechnological potential, stress tolerance, and description of new species.</title>
        <authorList>
            <person name="Gostin Ar C."/>
            <person name="Ohm R.A."/>
            <person name="Kogej T."/>
            <person name="Sonjak S."/>
            <person name="Turk M."/>
            <person name="Zajc J."/>
            <person name="Zalar P."/>
            <person name="Grube M."/>
            <person name="Sun H."/>
            <person name="Han J."/>
            <person name="Sharma A."/>
            <person name="Chiniquy J."/>
            <person name="Ngan C.Y."/>
            <person name="Lipzen A."/>
            <person name="Barry K."/>
            <person name="Grigoriev I.V."/>
            <person name="Gunde-Cimerman N."/>
        </authorList>
    </citation>
    <scope>NUCLEOTIDE SEQUENCE [LARGE SCALE GENOMIC DNA]</scope>
    <source>
        <strain evidence="1 2">EXF-150</strain>
    </source>
</reference>
<evidence type="ECO:0000313" key="1">
    <source>
        <dbReference type="EMBL" id="KEQ89921.1"/>
    </source>
</evidence>
<dbReference type="PANTHER" id="PTHR40619">
    <property type="entry name" value="FUNGAL STAND N-TERMINAL GOODBYE DOMAIN-CONTAINING PROTEIN"/>
    <property type="match status" value="1"/>
</dbReference>
<dbReference type="RefSeq" id="XP_029766108.1">
    <property type="nucleotide sequence ID" value="XM_029908879.1"/>
</dbReference>
<proteinExistence type="predicted"/>
<dbReference type="PANTHER" id="PTHR40619:SF3">
    <property type="entry name" value="FUNGAL STAND N-TERMINAL GOODBYE DOMAIN-CONTAINING PROTEIN"/>
    <property type="match status" value="1"/>
</dbReference>
<name>A0A074YSS7_AURPU</name>
<dbReference type="STRING" id="1043002.A0A074YSS7"/>
<evidence type="ECO:0000313" key="2">
    <source>
        <dbReference type="Proteomes" id="UP000030706"/>
    </source>
</evidence>
<dbReference type="GeneID" id="40751185"/>